<name>A0A814EL57_9BILA</name>
<dbReference type="Proteomes" id="UP000663889">
    <property type="component" value="Unassembled WGS sequence"/>
</dbReference>
<gene>
    <name evidence="1" type="ORF">SEV965_LOCUS9243</name>
</gene>
<dbReference type="AlphaFoldDB" id="A0A814EL57"/>
<protein>
    <submittedName>
        <fullName evidence="1">Uncharacterized protein</fullName>
    </submittedName>
</protein>
<evidence type="ECO:0000313" key="1">
    <source>
        <dbReference type="EMBL" id="CAF0970961.1"/>
    </source>
</evidence>
<proteinExistence type="predicted"/>
<dbReference type="InterPro" id="IPR012337">
    <property type="entry name" value="RNaseH-like_sf"/>
</dbReference>
<evidence type="ECO:0000313" key="2">
    <source>
        <dbReference type="Proteomes" id="UP000663889"/>
    </source>
</evidence>
<comment type="caution">
    <text evidence="1">The sequence shown here is derived from an EMBL/GenBank/DDBJ whole genome shotgun (WGS) entry which is preliminary data.</text>
</comment>
<dbReference type="EMBL" id="CAJNOU010000357">
    <property type="protein sequence ID" value="CAF0970961.1"/>
    <property type="molecule type" value="Genomic_DNA"/>
</dbReference>
<feature type="non-terminal residue" evidence="1">
    <location>
        <position position="1"/>
    </location>
</feature>
<dbReference type="SUPFAM" id="SSF53098">
    <property type="entry name" value="Ribonuclease H-like"/>
    <property type="match status" value="1"/>
</dbReference>
<sequence length="91" mass="10897">IRWNSTFKMIHRLIKLRDLVDAMFTKRDFKGLTSIQEKKFRSLVFTYDDWELINAFHDCLDIFDKATTMLSGDYPTQSMSYFVLQTLKEKC</sequence>
<organism evidence="1 2">
    <name type="scientific">Rotaria sordida</name>
    <dbReference type="NCBI Taxonomy" id="392033"/>
    <lineage>
        <taxon>Eukaryota</taxon>
        <taxon>Metazoa</taxon>
        <taxon>Spiralia</taxon>
        <taxon>Gnathifera</taxon>
        <taxon>Rotifera</taxon>
        <taxon>Eurotatoria</taxon>
        <taxon>Bdelloidea</taxon>
        <taxon>Philodinida</taxon>
        <taxon>Philodinidae</taxon>
        <taxon>Rotaria</taxon>
    </lineage>
</organism>
<reference evidence="1" key="1">
    <citation type="submission" date="2021-02" db="EMBL/GenBank/DDBJ databases">
        <authorList>
            <person name="Nowell W R."/>
        </authorList>
    </citation>
    <scope>NUCLEOTIDE SEQUENCE</scope>
</reference>
<accession>A0A814EL57</accession>